<evidence type="ECO:0000313" key="2">
    <source>
        <dbReference type="Proteomes" id="UP001190700"/>
    </source>
</evidence>
<comment type="caution">
    <text evidence="1">The sequence shown here is derived from an EMBL/GenBank/DDBJ whole genome shotgun (WGS) entry which is preliminary data.</text>
</comment>
<protein>
    <submittedName>
        <fullName evidence="1">Uncharacterized protein</fullName>
    </submittedName>
</protein>
<dbReference type="Proteomes" id="UP001190700">
    <property type="component" value="Unassembled WGS sequence"/>
</dbReference>
<accession>A0AAE0L1K8</accession>
<dbReference type="AlphaFoldDB" id="A0AAE0L1K8"/>
<keyword evidence="2" id="KW-1185">Reference proteome</keyword>
<gene>
    <name evidence="1" type="ORF">CYMTET_23067</name>
</gene>
<name>A0AAE0L1K8_9CHLO</name>
<evidence type="ECO:0000313" key="1">
    <source>
        <dbReference type="EMBL" id="KAK3268429.1"/>
    </source>
</evidence>
<sequence>KYRSQPSSNKSHGWSSVTIYNATVEYMYFGGVCRQYPGGKFTDMWAFMELATYNGTTLVDLKKCDVWTYASSDKTMNLTLYTKGDTPVRLSSEVLESFLPGAAKMRIAQTTDFVKFSPVAPTADQLAVPEVCTAPPPKCTDEGVQVVDMYIAHPPEFYNISNQDTADALGDTVFTCHDVAGGGTSYDHYGVVSHYQVEVNTTWGVYSLCNGYNPGVCFGPEPYFVGREASYGSAPDGQTGQCSPNSALGTWYSMPSAGQCKSGHTVADRTCTWRIIKRVKTIGLKCVFTDQGMLKACPSRWGPSNYSKAMDIFLTAFETSNPAEGGCPDINPPSKLSFRTLTKTITNLH</sequence>
<proteinExistence type="predicted"/>
<feature type="non-terminal residue" evidence="1">
    <location>
        <position position="1"/>
    </location>
</feature>
<dbReference type="EMBL" id="LGRX02011833">
    <property type="protein sequence ID" value="KAK3268429.1"/>
    <property type="molecule type" value="Genomic_DNA"/>
</dbReference>
<organism evidence="1 2">
    <name type="scientific">Cymbomonas tetramitiformis</name>
    <dbReference type="NCBI Taxonomy" id="36881"/>
    <lineage>
        <taxon>Eukaryota</taxon>
        <taxon>Viridiplantae</taxon>
        <taxon>Chlorophyta</taxon>
        <taxon>Pyramimonadophyceae</taxon>
        <taxon>Pyramimonadales</taxon>
        <taxon>Pyramimonadaceae</taxon>
        <taxon>Cymbomonas</taxon>
    </lineage>
</organism>
<reference evidence="1 2" key="1">
    <citation type="journal article" date="2015" name="Genome Biol. Evol.">
        <title>Comparative Genomics of a Bacterivorous Green Alga Reveals Evolutionary Causalities and Consequences of Phago-Mixotrophic Mode of Nutrition.</title>
        <authorList>
            <person name="Burns J.A."/>
            <person name="Paasch A."/>
            <person name="Narechania A."/>
            <person name="Kim E."/>
        </authorList>
    </citation>
    <scope>NUCLEOTIDE SEQUENCE [LARGE SCALE GENOMIC DNA]</scope>
    <source>
        <strain evidence="1 2">PLY_AMNH</strain>
    </source>
</reference>